<gene>
    <name evidence="1" type="ORF">DWW07_09070</name>
</gene>
<evidence type="ECO:0000313" key="1">
    <source>
        <dbReference type="EMBL" id="RGV64343.1"/>
    </source>
</evidence>
<organism evidence="1 2">
    <name type="scientific">Blautia obeum</name>
    <dbReference type="NCBI Taxonomy" id="40520"/>
    <lineage>
        <taxon>Bacteria</taxon>
        <taxon>Bacillati</taxon>
        <taxon>Bacillota</taxon>
        <taxon>Clostridia</taxon>
        <taxon>Lachnospirales</taxon>
        <taxon>Lachnospiraceae</taxon>
        <taxon>Blautia</taxon>
    </lineage>
</organism>
<sequence length="72" mass="8401">MKYKCVKAFMLDSYDDDGFYIENCIEIKVGETYEVGNENFIGGDIRLNGINTNKWIEISQEMLDEYFTEVVV</sequence>
<dbReference type="Proteomes" id="UP000265828">
    <property type="component" value="Unassembled WGS sequence"/>
</dbReference>
<reference evidence="1 2" key="1">
    <citation type="submission" date="2018-08" db="EMBL/GenBank/DDBJ databases">
        <title>A genome reference for cultivated species of the human gut microbiota.</title>
        <authorList>
            <person name="Zou Y."/>
            <person name="Xue W."/>
            <person name="Luo G."/>
        </authorList>
    </citation>
    <scope>NUCLEOTIDE SEQUENCE [LARGE SCALE GENOMIC DNA]</scope>
    <source>
        <strain evidence="1 2">AF14-23</strain>
    </source>
</reference>
<dbReference type="EMBL" id="QRZI01000005">
    <property type="protein sequence ID" value="RGV64343.1"/>
    <property type="molecule type" value="Genomic_DNA"/>
</dbReference>
<accession>A0A395X835</accession>
<name>A0A395X835_9FIRM</name>
<dbReference type="RefSeq" id="WP_118037064.1">
    <property type="nucleotide sequence ID" value="NZ_QRZI01000005.1"/>
</dbReference>
<protein>
    <submittedName>
        <fullName evidence="1">Uncharacterized protein</fullName>
    </submittedName>
</protein>
<comment type="caution">
    <text evidence="1">The sequence shown here is derived from an EMBL/GenBank/DDBJ whole genome shotgun (WGS) entry which is preliminary data.</text>
</comment>
<evidence type="ECO:0000313" key="2">
    <source>
        <dbReference type="Proteomes" id="UP000265828"/>
    </source>
</evidence>
<proteinExistence type="predicted"/>
<dbReference type="AlphaFoldDB" id="A0A395X835"/>